<evidence type="ECO:0000256" key="1">
    <source>
        <dbReference type="ARBA" id="ARBA00022737"/>
    </source>
</evidence>
<accession>A0A835LQ72</accession>
<keyword evidence="3" id="KW-1185">Reference proteome</keyword>
<dbReference type="GO" id="GO:0003723">
    <property type="term" value="F:RNA binding"/>
    <property type="evidence" value="ECO:0007669"/>
    <property type="project" value="InterPro"/>
</dbReference>
<dbReference type="Gene3D" id="1.25.40.10">
    <property type="entry name" value="Tetratricopeptide repeat domain"/>
    <property type="match status" value="1"/>
</dbReference>
<comment type="caution">
    <text evidence="2">The sequence shown here is derived from an EMBL/GenBank/DDBJ whole genome shotgun (WGS) entry which is preliminary data.</text>
</comment>
<sequence>MSIYVETSGDYLDVWGEPEFMEKMEVRYHGKAVAKGHRWLRQALVLEKEQLLSIKRKLVCSDDEGGGSFELSSVTTEHQVSWEKVRALFCHTGEVDIVLKVSEEMDERDLVSGSSIIACLVDHGFNGEALGSVELDRWSHFFIYRNGLDVTVALGTSLINMYSRCGSIDEVVLVFYGMPKRNVIKGTTLITGLAVHGRSRESL</sequence>
<dbReference type="PANTHER" id="PTHR47926">
    <property type="entry name" value="PENTATRICOPEPTIDE REPEAT-CONTAINING PROTEIN"/>
    <property type="match status" value="1"/>
</dbReference>
<dbReference type="OrthoDB" id="9990610at2759"/>
<protein>
    <recommendedName>
        <fullName evidence="4">Pentatricopeptide repeat-containing protein</fullName>
    </recommendedName>
</protein>
<dbReference type="AlphaFoldDB" id="A0A835LQ72"/>
<dbReference type="InterPro" id="IPR011990">
    <property type="entry name" value="TPR-like_helical_dom_sf"/>
</dbReference>
<reference evidence="2 3" key="1">
    <citation type="submission" date="2020-10" db="EMBL/GenBank/DDBJ databases">
        <title>The Coptis chinensis genome and diversification of protoberbering-type alkaloids.</title>
        <authorList>
            <person name="Wang B."/>
            <person name="Shu S."/>
            <person name="Song C."/>
            <person name="Liu Y."/>
        </authorList>
    </citation>
    <scope>NUCLEOTIDE SEQUENCE [LARGE SCALE GENOMIC DNA]</scope>
    <source>
        <strain evidence="2">HL-2020</strain>
        <tissue evidence="2">Leaf</tissue>
    </source>
</reference>
<dbReference type="EMBL" id="JADFTS010000007">
    <property type="protein sequence ID" value="KAF9599544.1"/>
    <property type="molecule type" value="Genomic_DNA"/>
</dbReference>
<name>A0A835LQ72_9MAGN</name>
<dbReference type="Pfam" id="PF01535">
    <property type="entry name" value="PPR"/>
    <property type="match status" value="1"/>
</dbReference>
<proteinExistence type="predicted"/>
<evidence type="ECO:0008006" key="4">
    <source>
        <dbReference type="Google" id="ProtNLM"/>
    </source>
</evidence>
<dbReference type="Proteomes" id="UP000631114">
    <property type="component" value="Unassembled WGS sequence"/>
</dbReference>
<gene>
    <name evidence="2" type="ORF">IFM89_038810</name>
</gene>
<keyword evidence="1" id="KW-0677">Repeat</keyword>
<organism evidence="2 3">
    <name type="scientific">Coptis chinensis</name>
    <dbReference type="NCBI Taxonomy" id="261450"/>
    <lineage>
        <taxon>Eukaryota</taxon>
        <taxon>Viridiplantae</taxon>
        <taxon>Streptophyta</taxon>
        <taxon>Embryophyta</taxon>
        <taxon>Tracheophyta</taxon>
        <taxon>Spermatophyta</taxon>
        <taxon>Magnoliopsida</taxon>
        <taxon>Ranunculales</taxon>
        <taxon>Ranunculaceae</taxon>
        <taxon>Coptidoideae</taxon>
        <taxon>Coptis</taxon>
    </lineage>
</organism>
<dbReference type="InterPro" id="IPR046960">
    <property type="entry name" value="PPR_At4g14850-like_plant"/>
</dbReference>
<evidence type="ECO:0000313" key="3">
    <source>
        <dbReference type="Proteomes" id="UP000631114"/>
    </source>
</evidence>
<dbReference type="PANTHER" id="PTHR47926:SF347">
    <property type="entry name" value="PENTATRICOPEPTIDE REPEAT-CONTAINING PROTEIN"/>
    <property type="match status" value="1"/>
</dbReference>
<evidence type="ECO:0000313" key="2">
    <source>
        <dbReference type="EMBL" id="KAF9599544.1"/>
    </source>
</evidence>
<dbReference type="InterPro" id="IPR002885">
    <property type="entry name" value="PPR_rpt"/>
</dbReference>
<dbReference type="GO" id="GO:0009451">
    <property type="term" value="P:RNA modification"/>
    <property type="evidence" value="ECO:0007669"/>
    <property type="project" value="InterPro"/>
</dbReference>
<feature type="non-terminal residue" evidence="2">
    <location>
        <position position="1"/>
    </location>
</feature>